<dbReference type="AlphaFoldDB" id="A0A7V8UAY2"/>
<evidence type="ECO:0000256" key="12">
    <source>
        <dbReference type="ARBA" id="ARBA00022989"/>
    </source>
</evidence>
<keyword evidence="23" id="KW-1185">Reference proteome</keyword>
<keyword evidence="6" id="KW-0997">Cell inner membrane</keyword>
<evidence type="ECO:0000256" key="15">
    <source>
        <dbReference type="ARBA" id="ARBA00051245"/>
    </source>
</evidence>
<keyword evidence="16" id="KW-0175">Coiled coil</keyword>
<feature type="region of interest" description="Disordered" evidence="17">
    <location>
        <begin position="1"/>
        <end position="20"/>
    </location>
</feature>
<dbReference type="Pfam" id="PF13807">
    <property type="entry name" value="GNVR"/>
    <property type="match status" value="1"/>
</dbReference>
<evidence type="ECO:0000256" key="9">
    <source>
        <dbReference type="ARBA" id="ARBA00022741"/>
    </source>
</evidence>
<evidence type="ECO:0000256" key="5">
    <source>
        <dbReference type="ARBA" id="ARBA00022475"/>
    </source>
</evidence>
<evidence type="ECO:0000256" key="11">
    <source>
        <dbReference type="ARBA" id="ARBA00022840"/>
    </source>
</evidence>
<evidence type="ECO:0000256" key="16">
    <source>
        <dbReference type="SAM" id="Coils"/>
    </source>
</evidence>
<dbReference type="InterPro" id="IPR003856">
    <property type="entry name" value="LPS_length_determ_N"/>
</dbReference>
<evidence type="ECO:0000256" key="4">
    <source>
        <dbReference type="ARBA" id="ARBA00011903"/>
    </source>
</evidence>
<dbReference type="InterPro" id="IPR032807">
    <property type="entry name" value="GNVR"/>
</dbReference>
<keyword evidence="10 22" id="KW-0418">Kinase</keyword>
<evidence type="ECO:0000256" key="6">
    <source>
        <dbReference type="ARBA" id="ARBA00022519"/>
    </source>
</evidence>
<evidence type="ECO:0000256" key="2">
    <source>
        <dbReference type="ARBA" id="ARBA00007316"/>
    </source>
</evidence>
<dbReference type="CDD" id="cd05387">
    <property type="entry name" value="BY-kinase"/>
    <property type="match status" value="1"/>
</dbReference>
<dbReference type="GO" id="GO:0004715">
    <property type="term" value="F:non-membrane spanning protein tyrosine kinase activity"/>
    <property type="evidence" value="ECO:0007669"/>
    <property type="project" value="UniProtKB-EC"/>
</dbReference>
<dbReference type="GO" id="GO:0005886">
    <property type="term" value="C:plasma membrane"/>
    <property type="evidence" value="ECO:0007669"/>
    <property type="project" value="UniProtKB-SubCell"/>
</dbReference>
<dbReference type="InterPro" id="IPR027417">
    <property type="entry name" value="P-loop_NTPase"/>
</dbReference>
<evidence type="ECO:0000256" key="17">
    <source>
        <dbReference type="SAM" id="MobiDB-lite"/>
    </source>
</evidence>
<evidence type="ECO:0000256" key="3">
    <source>
        <dbReference type="ARBA" id="ARBA00008883"/>
    </source>
</evidence>
<dbReference type="EMBL" id="VDES01000006">
    <property type="protein sequence ID" value="MBA1376208.1"/>
    <property type="molecule type" value="Genomic_DNA"/>
</dbReference>
<evidence type="ECO:0000256" key="10">
    <source>
        <dbReference type="ARBA" id="ARBA00022777"/>
    </source>
</evidence>
<dbReference type="GO" id="GO:0005524">
    <property type="term" value="F:ATP binding"/>
    <property type="evidence" value="ECO:0007669"/>
    <property type="project" value="UniProtKB-KW"/>
</dbReference>
<keyword evidence="5" id="KW-1003">Cell membrane</keyword>
<keyword evidence="14" id="KW-0829">Tyrosine-protein kinase</keyword>
<name>A0A7V8UAY2_9SPHN</name>
<keyword evidence="8 18" id="KW-0812">Transmembrane</keyword>
<accession>A0A7V8UAY2</accession>
<feature type="domain" description="AAA" evidence="20">
    <location>
        <begin position="543"/>
        <end position="663"/>
    </location>
</feature>
<gene>
    <name evidence="22" type="ORF">FG486_17840</name>
</gene>
<keyword evidence="7 22" id="KW-0808">Transferase</keyword>
<keyword evidence="13 18" id="KW-0472">Membrane</keyword>
<dbReference type="Pfam" id="PF02706">
    <property type="entry name" value="Wzz"/>
    <property type="match status" value="1"/>
</dbReference>
<protein>
    <recommendedName>
        <fullName evidence="4">non-specific protein-tyrosine kinase</fullName>
        <ecNumber evidence="4">2.7.10.2</ecNumber>
    </recommendedName>
</protein>
<evidence type="ECO:0000313" key="22">
    <source>
        <dbReference type="EMBL" id="MBA1376208.1"/>
    </source>
</evidence>
<keyword evidence="9" id="KW-0547">Nucleotide-binding</keyword>
<dbReference type="InterPro" id="IPR025669">
    <property type="entry name" value="AAA_dom"/>
</dbReference>
<proteinExistence type="inferred from homology"/>
<evidence type="ECO:0000256" key="13">
    <source>
        <dbReference type="ARBA" id="ARBA00023136"/>
    </source>
</evidence>
<evidence type="ECO:0000313" key="23">
    <source>
        <dbReference type="Proteomes" id="UP000589292"/>
    </source>
</evidence>
<evidence type="ECO:0000256" key="18">
    <source>
        <dbReference type="SAM" id="Phobius"/>
    </source>
</evidence>
<comment type="catalytic activity">
    <reaction evidence="15">
        <text>L-tyrosyl-[protein] + ATP = O-phospho-L-tyrosyl-[protein] + ADP + H(+)</text>
        <dbReference type="Rhea" id="RHEA:10596"/>
        <dbReference type="Rhea" id="RHEA-COMP:10136"/>
        <dbReference type="Rhea" id="RHEA-COMP:20101"/>
        <dbReference type="ChEBI" id="CHEBI:15378"/>
        <dbReference type="ChEBI" id="CHEBI:30616"/>
        <dbReference type="ChEBI" id="CHEBI:46858"/>
        <dbReference type="ChEBI" id="CHEBI:61978"/>
        <dbReference type="ChEBI" id="CHEBI:456216"/>
        <dbReference type="EC" id="2.7.10.2"/>
    </reaction>
</comment>
<feature type="domain" description="Polysaccharide chain length determinant N-terminal" evidence="19">
    <location>
        <begin position="25"/>
        <end position="117"/>
    </location>
</feature>
<dbReference type="RefSeq" id="WP_181268570.1">
    <property type="nucleotide sequence ID" value="NZ_BAAAGB010000001.1"/>
</dbReference>
<dbReference type="EC" id="2.7.10.2" evidence="4"/>
<evidence type="ECO:0000256" key="14">
    <source>
        <dbReference type="ARBA" id="ARBA00023137"/>
    </source>
</evidence>
<organism evidence="22 23">
    <name type="scientific">Sphingomonas ursincola</name>
    <dbReference type="NCBI Taxonomy" id="56361"/>
    <lineage>
        <taxon>Bacteria</taxon>
        <taxon>Pseudomonadati</taxon>
        <taxon>Pseudomonadota</taxon>
        <taxon>Alphaproteobacteria</taxon>
        <taxon>Sphingomonadales</taxon>
        <taxon>Sphingomonadaceae</taxon>
        <taxon>Sphingomonas</taxon>
    </lineage>
</organism>
<dbReference type="InterPro" id="IPR050445">
    <property type="entry name" value="Bact_polysacc_biosynth/exp"/>
</dbReference>
<comment type="caution">
    <text evidence="22">The sequence shown here is derived from an EMBL/GenBank/DDBJ whole genome shotgun (WGS) entry which is preliminary data.</text>
</comment>
<evidence type="ECO:0000259" key="20">
    <source>
        <dbReference type="Pfam" id="PF13614"/>
    </source>
</evidence>
<evidence type="ECO:0000256" key="1">
    <source>
        <dbReference type="ARBA" id="ARBA00004429"/>
    </source>
</evidence>
<dbReference type="Gene3D" id="3.40.50.300">
    <property type="entry name" value="P-loop containing nucleotide triphosphate hydrolases"/>
    <property type="match status" value="1"/>
</dbReference>
<feature type="coiled-coil region" evidence="16">
    <location>
        <begin position="214"/>
        <end position="326"/>
    </location>
</feature>
<dbReference type="InterPro" id="IPR005702">
    <property type="entry name" value="Wzc-like_C"/>
</dbReference>
<dbReference type="PANTHER" id="PTHR32309:SF13">
    <property type="entry name" value="FERRIC ENTEROBACTIN TRANSPORT PROTEIN FEPE"/>
    <property type="match status" value="1"/>
</dbReference>
<feature type="domain" description="Tyrosine-protein kinase G-rich" evidence="21">
    <location>
        <begin position="398"/>
        <end position="467"/>
    </location>
</feature>
<evidence type="ECO:0000259" key="21">
    <source>
        <dbReference type="Pfam" id="PF13807"/>
    </source>
</evidence>
<evidence type="ECO:0000259" key="19">
    <source>
        <dbReference type="Pfam" id="PF02706"/>
    </source>
</evidence>
<dbReference type="PANTHER" id="PTHR32309">
    <property type="entry name" value="TYROSINE-PROTEIN KINASE"/>
    <property type="match status" value="1"/>
</dbReference>
<comment type="subcellular location">
    <subcellularLocation>
        <location evidence="1">Cell inner membrane</location>
        <topology evidence="1">Multi-pass membrane protein</topology>
    </subcellularLocation>
</comment>
<sequence length="738" mass="79738">MTSPQTAPALRQFGEPAPEAATGSSINLLSLWRTVVRRKVMIIGVLIASLALGAIATLLSEKQYTASATLEISRQENQIVDVQALRPDSAGTDLEFYQTQYSLLEARSLAARVANKLRLGSDAAFIELFAEDEASRLSDSGERNSKDINQIRREQAIDLLLEHVTITPVRGSALVTVSFTSPDPAISQKVANTWVEQFIAASLARKFDATSYARQFLEQRLEELRARLEDSERRAVSYAQREQIIRLPGGSTAEGASGGAPTRSLLADELERMNSELAKATGERVELQSKANSLSSAAGDGVSAALAALRSKRTELSAEYANLLTTFAPEYPKVKAVASQLGELDKGIAREERRIGSSNSAAYQQAVQREANLKSLVSQLKAELLQQEVRSIQYNIFQRDADTNRELYNGLLQRYKEIGVAGGVGTNNISIIDEAKLPEVPSSPNLLNNLLLALLAGSVLAAGSVFAAEQIADHISDPDQVEPRLGLPLLGIVPATNEEFLDVIRDRKSEQAEAYIAIITRLAFATVHGTPRSLCVISTRPAEGKSSSAVGVALALSKVGKRVLLIDGDMRSPSIGRAAQVAEKSGLSNYLAGQDDFVPLIVRSEYLDIDIMPAGPSPLNAAELLTGDRLNRLLKRLEAHYDHVVIDSPPVLGLADAPLIASNVEACLYTVESATVRVTQIRSAMKRLPSQVNLVGVMLTKVDTQRAKQLYGYDYGYGYGKNIPTDTAAERSSNGQDS</sequence>
<keyword evidence="11" id="KW-0067">ATP-binding</keyword>
<dbReference type="SUPFAM" id="SSF52540">
    <property type="entry name" value="P-loop containing nucleoside triphosphate hydrolases"/>
    <property type="match status" value="1"/>
</dbReference>
<dbReference type="Pfam" id="PF13614">
    <property type="entry name" value="AAA_31"/>
    <property type="match status" value="1"/>
</dbReference>
<dbReference type="NCBIfam" id="TIGR01007">
    <property type="entry name" value="eps_fam"/>
    <property type="match status" value="1"/>
</dbReference>
<dbReference type="Proteomes" id="UP000589292">
    <property type="component" value="Unassembled WGS sequence"/>
</dbReference>
<comment type="similarity">
    <text evidence="2">Belongs to the CpsD/CapB family.</text>
</comment>
<evidence type="ECO:0000256" key="7">
    <source>
        <dbReference type="ARBA" id="ARBA00022679"/>
    </source>
</evidence>
<comment type="similarity">
    <text evidence="3">Belongs to the etk/wzc family.</text>
</comment>
<keyword evidence="12 18" id="KW-1133">Transmembrane helix</keyword>
<feature type="transmembrane region" description="Helical" evidence="18">
    <location>
        <begin position="40"/>
        <end position="59"/>
    </location>
</feature>
<evidence type="ECO:0000256" key="8">
    <source>
        <dbReference type="ARBA" id="ARBA00022692"/>
    </source>
</evidence>
<reference evidence="22 23" key="1">
    <citation type="journal article" date="1994" name="Int. J. Syst. Bacteriol.">
        <title>Phylogenetic positions of novel aerobic, bacteriochlorophyll a-containing bacteria and description of Roseococcus thiosulfatophilus gen. nov., sp. nov., Erythromicrobium ramosum gen. nov., sp. nov., and Erythrobacter litoralis sp. nov.</title>
        <authorList>
            <person name="Yurkov V."/>
            <person name="Stackebrandt E."/>
            <person name="Holmes A."/>
            <person name="Fuerst J.A."/>
            <person name="Hugenholtz P."/>
            <person name="Golecki J."/>
            <person name="Gad'on N."/>
            <person name="Gorlenko V.M."/>
            <person name="Kompantseva E.I."/>
            <person name="Drews G."/>
        </authorList>
    </citation>
    <scope>NUCLEOTIDE SEQUENCE [LARGE SCALE GENOMIC DNA]</scope>
    <source>
        <strain evidence="22 23">KR-99</strain>
    </source>
</reference>